<keyword evidence="1" id="KW-0472">Membrane</keyword>
<feature type="transmembrane region" description="Helical" evidence="1">
    <location>
        <begin position="49"/>
        <end position="68"/>
    </location>
</feature>
<feature type="transmembrane region" description="Helical" evidence="1">
    <location>
        <begin position="200"/>
        <end position="217"/>
    </location>
</feature>
<feature type="transmembrane region" description="Helical" evidence="1">
    <location>
        <begin position="265"/>
        <end position="286"/>
    </location>
</feature>
<proteinExistence type="predicted"/>
<dbReference type="AlphaFoldDB" id="A0A6C0IZI5"/>
<keyword evidence="1" id="KW-0812">Transmembrane</keyword>
<evidence type="ECO:0000313" key="2">
    <source>
        <dbReference type="EMBL" id="QHT96923.1"/>
    </source>
</evidence>
<reference evidence="2" key="1">
    <citation type="journal article" date="2020" name="Nature">
        <title>Giant virus diversity and host interactions through global metagenomics.</title>
        <authorList>
            <person name="Schulz F."/>
            <person name="Roux S."/>
            <person name="Paez-Espino D."/>
            <person name="Jungbluth S."/>
            <person name="Walsh D.A."/>
            <person name="Denef V.J."/>
            <person name="McMahon K.D."/>
            <person name="Konstantinidis K.T."/>
            <person name="Eloe-Fadrosh E.A."/>
            <person name="Kyrpides N.C."/>
            <person name="Woyke T."/>
        </authorList>
    </citation>
    <scope>NUCLEOTIDE SEQUENCE</scope>
    <source>
        <strain evidence="2">GVMAG-M-3300024336-7</strain>
    </source>
</reference>
<name>A0A6C0IZI5_9ZZZZ</name>
<accession>A0A6C0IZI5</accession>
<organism evidence="2">
    <name type="scientific">viral metagenome</name>
    <dbReference type="NCBI Taxonomy" id="1070528"/>
    <lineage>
        <taxon>unclassified sequences</taxon>
        <taxon>metagenomes</taxon>
        <taxon>organismal metagenomes</taxon>
    </lineage>
</organism>
<evidence type="ECO:0000256" key="1">
    <source>
        <dbReference type="SAM" id="Phobius"/>
    </source>
</evidence>
<dbReference type="EMBL" id="MN740270">
    <property type="protein sequence ID" value="QHT96923.1"/>
    <property type="molecule type" value="Genomic_DNA"/>
</dbReference>
<feature type="transmembrane region" description="Helical" evidence="1">
    <location>
        <begin position="6"/>
        <end position="28"/>
    </location>
</feature>
<sequence length="348" mass="40245">MFINISHLGFASILILLVLLYEINIQYLMLFEKITRKKKKMVSKDKILVVVRTILIILNSGLFIYDFIGDFLFLDDYGEFCEREYIKVTDVSWKCEANKYPVCSTQPRFAWKSGNVTCGDNPMFWEIATNVTECGWRVWSCINYGEIKSGRCIEYLPWFCDTNGIRIAGVVLGLIIFKELAKIACLCSTFCAKYFIKESRFGFIMTSPLYILFAIVSKRHRQMGYNLLQDNKKQIWGLFWDTALEDIPQLILPVALLSYGFYHKLALISLIGSMCVCVVNAIRIAIGIRPTIKNTLIYFDFRLHKKNTDDEIEIDNRVSALERQMNVLRGTIDGTTTSFKQIQLHVRK</sequence>
<keyword evidence="1" id="KW-1133">Transmembrane helix</keyword>
<protein>
    <submittedName>
        <fullName evidence="2">Uncharacterized protein</fullName>
    </submittedName>
</protein>